<gene>
    <name evidence="2" type="ORF">P5F74_14965</name>
</gene>
<dbReference type="RefSeq" id="WP_328238081.1">
    <property type="nucleotide sequence ID" value="NZ_JAROAS010000034.1"/>
</dbReference>
<evidence type="ECO:0000259" key="1">
    <source>
        <dbReference type="Pfam" id="PF02624"/>
    </source>
</evidence>
<reference evidence="2 3" key="1">
    <citation type="submission" date="2023-03" db="EMBL/GenBank/DDBJ databases">
        <title>Bacillus Genome Sequencing.</title>
        <authorList>
            <person name="Dunlap C."/>
        </authorList>
    </citation>
    <scope>NUCLEOTIDE SEQUENCE [LARGE SCALE GENOMIC DNA]</scope>
    <source>
        <strain evidence="2 3">B-4107</strain>
    </source>
</reference>
<evidence type="ECO:0000313" key="3">
    <source>
        <dbReference type="Proteomes" id="UP001341820"/>
    </source>
</evidence>
<organism evidence="2 3">
    <name type="scientific">Shouchella miscanthi</name>
    <dbReference type="NCBI Taxonomy" id="2598861"/>
    <lineage>
        <taxon>Bacteria</taxon>
        <taxon>Bacillati</taxon>
        <taxon>Bacillota</taxon>
        <taxon>Bacilli</taxon>
        <taxon>Bacillales</taxon>
        <taxon>Bacillaceae</taxon>
        <taxon>Shouchella</taxon>
    </lineage>
</organism>
<dbReference type="InterPro" id="IPR003776">
    <property type="entry name" value="YcaO-like_dom"/>
</dbReference>
<dbReference type="EMBL" id="JAROAS010000034">
    <property type="protein sequence ID" value="MED4129435.1"/>
    <property type="molecule type" value="Genomic_DNA"/>
</dbReference>
<proteinExistence type="predicted"/>
<accession>A0ABU6NQE7</accession>
<protein>
    <submittedName>
        <fullName evidence="2">YcaO-like family protein</fullName>
    </submittedName>
</protein>
<comment type="caution">
    <text evidence="2">The sequence shown here is derived from an EMBL/GenBank/DDBJ whole genome shotgun (WGS) entry which is preliminary data.</text>
</comment>
<keyword evidence="3" id="KW-1185">Reference proteome</keyword>
<sequence length="378" mass="43663">MRKETPAIAKYFFVNRSSFRQEHASAYLLPNQHYSGFDGASTDFNIKSVLKAALGEHIERGGLYKNAGKIKKLKMTAFNLVKEEIVEVPTQNIIMCYFTPLLSENLKGIEDEFTDSSGVASHVNSFDAYNNSFLEFIERQSLIYTWLSKKQGKKIRKQDLSDNNLKTYHLCFQYINEIHLVNISITPDVYVVMILGFGNDVMCVSCSADWDLQRAVSSALKESFQYFKNKPNKFRKVVKKSYELEIKSQDRYIAEDDPHYYSKHLMDNFTPRKLKIAYKFIVESKDYQNKTYKSKCIPSSSRELSAKIKRIGIQLGINVNVCYIPMTIKNIPTKIIKIYSEDGFPHLKTDRIDPNQVKLSNNLKTRHFPNKGTMIPFP</sequence>
<evidence type="ECO:0000313" key="2">
    <source>
        <dbReference type="EMBL" id="MED4129435.1"/>
    </source>
</evidence>
<dbReference type="Proteomes" id="UP001341820">
    <property type="component" value="Unassembled WGS sequence"/>
</dbReference>
<dbReference type="Pfam" id="PF02624">
    <property type="entry name" value="YcaO"/>
    <property type="match status" value="1"/>
</dbReference>
<feature type="domain" description="YcaO" evidence="1">
    <location>
        <begin position="76"/>
        <end position="261"/>
    </location>
</feature>
<name>A0ABU6NQE7_9BACI</name>